<evidence type="ECO:0000259" key="1">
    <source>
        <dbReference type="Pfam" id="PF10421"/>
    </source>
</evidence>
<proteinExistence type="predicted"/>
<comment type="caution">
    <text evidence="2">The sequence shown here is derived from an EMBL/GenBank/DDBJ whole genome shotgun (WGS) entry which is preliminary data.</text>
</comment>
<dbReference type="SUPFAM" id="SSF81631">
    <property type="entry name" value="PAP/OAS1 substrate-binding domain"/>
    <property type="match status" value="1"/>
</dbReference>
<dbReference type="InterPro" id="IPR018952">
    <property type="entry name" value="2-5-oligoAdlate_synth_1_dom2/C"/>
</dbReference>
<dbReference type="SUPFAM" id="SSF55486">
    <property type="entry name" value="Metalloproteases ('zincins'), catalytic domain"/>
    <property type="match status" value="1"/>
</dbReference>
<evidence type="ECO:0000313" key="2">
    <source>
        <dbReference type="EMBL" id="CAG2195749.1"/>
    </source>
</evidence>
<dbReference type="Pfam" id="PF10421">
    <property type="entry name" value="OAS1_C"/>
    <property type="match status" value="1"/>
</dbReference>
<name>A0A8S3QMQ8_MYTED</name>
<dbReference type="PANTHER" id="PTHR11258">
    <property type="entry name" value="2-5 OLIGOADENYLATE SYNTHETASE"/>
    <property type="match status" value="1"/>
</dbReference>
<dbReference type="PANTHER" id="PTHR11258:SF11">
    <property type="entry name" value="C2H2-TYPE DOMAIN-CONTAINING PROTEIN"/>
    <property type="match status" value="1"/>
</dbReference>
<accession>A0A8S3QMQ8</accession>
<organism evidence="2 3">
    <name type="scientific">Mytilus edulis</name>
    <name type="common">Blue mussel</name>
    <dbReference type="NCBI Taxonomy" id="6550"/>
    <lineage>
        <taxon>Eukaryota</taxon>
        <taxon>Metazoa</taxon>
        <taxon>Spiralia</taxon>
        <taxon>Lophotrochozoa</taxon>
        <taxon>Mollusca</taxon>
        <taxon>Bivalvia</taxon>
        <taxon>Autobranchia</taxon>
        <taxon>Pteriomorphia</taxon>
        <taxon>Mytilida</taxon>
        <taxon>Mytiloidea</taxon>
        <taxon>Mytilidae</taxon>
        <taxon>Mytilinae</taxon>
        <taxon>Mytilus</taxon>
    </lineage>
</organism>
<reference evidence="2" key="1">
    <citation type="submission" date="2021-03" db="EMBL/GenBank/DDBJ databases">
        <authorList>
            <person name="Bekaert M."/>
        </authorList>
    </citation>
    <scope>NUCLEOTIDE SEQUENCE</scope>
</reference>
<dbReference type="GO" id="GO:0001730">
    <property type="term" value="F:2'-5'-oligoadenylate synthetase activity"/>
    <property type="evidence" value="ECO:0007669"/>
    <property type="project" value="TreeGrafter"/>
</dbReference>
<dbReference type="AlphaFoldDB" id="A0A8S3QMQ8"/>
<dbReference type="EMBL" id="CAJPWZ010000533">
    <property type="protein sequence ID" value="CAG2195749.1"/>
    <property type="molecule type" value="Genomic_DNA"/>
</dbReference>
<dbReference type="InterPro" id="IPR024079">
    <property type="entry name" value="MetalloPept_cat_dom_sf"/>
</dbReference>
<dbReference type="GO" id="GO:0008237">
    <property type="term" value="F:metallopeptidase activity"/>
    <property type="evidence" value="ECO:0007669"/>
    <property type="project" value="InterPro"/>
</dbReference>
<dbReference type="Proteomes" id="UP000683360">
    <property type="component" value="Unassembled WGS sequence"/>
</dbReference>
<dbReference type="OrthoDB" id="6132182at2759"/>
<evidence type="ECO:0000313" key="3">
    <source>
        <dbReference type="Proteomes" id="UP000683360"/>
    </source>
</evidence>
<feature type="domain" description="2'-5'-oligoadenylate synthetase 1" evidence="1">
    <location>
        <begin position="134"/>
        <end position="235"/>
    </location>
</feature>
<sequence>MDPSFWDNRARGLGATDSAPVSTGGEENLLCLQNDRYHSEDIYLHEFAHGVANLGARYGISGWFQRLENQYKTAKQQGLWAHTYSMSSSAEYFAEGVQSFFNVNDYSATPNGIHGPISTRDKLRTYDPALYQLIEENPPSSYSFELLLIDLWQQDKKPESFIIENGLRRVMEALADYKSIKVEFFEYYYECMKQKHTEPYIIDPVNPYSNVLDETHFDWSAVASHAKKYLEKAHMKIAISGFCS</sequence>
<dbReference type="Gene3D" id="3.40.390.10">
    <property type="entry name" value="Collagenase (Catalytic Domain)"/>
    <property type="match status" value="1"/>
</dbReference>
<protein>
    <recommendedName>
        <fullName evidence="1">2'-5'-oligoadenylate synthetase 1 domain-containing protein</fullName>
    </recommendedName>
</protein>
<keyword evidence="3" id="KW-1185">Reference proteome</keyword>
<dbReference type="GO" id="GO:0005829">
    <property type="term" value="C:cytosol"/>
    <property type="evidence" value="ECO:0007669"/>
    <property type="project" value="TreeGrafter"/>
</dbReference>
<dbReference type="Gene3D" id="1.10.1410.20">
    <property type="entry name" value="2'-5'-oligoadenylate synthetase 1, domain 2"/>
    <property type="match status" value="1"/>
</dbReference>
<dbReference type="GO" id="GO:0003725">
    <property type="term" value="F:double-stranded RNA binding"/>
    <property type="evidence" value="ECO:0007669"/>
    <property type="project" value="TreeGrafter"/>
</dbReference>
<dbReference type="GO" id="GO:0005654">
    <property type="term" value="C:nucleoplasm"/>
    <property type="evidence" value="ECO:0007669"/>
    <property type="project" value="TreeGrafter"/>
</dbReference>
<gene>
    <name evidence="2" type="ORF">MEDL_10703</name>
</gene>
<dbReference type="GO" id="GO:0016020">
    <property type="term" value="C:membrane"/>
    <property type="evidence" value="ECO:0007669"/>
    <property type="project" value="TreeGrafter"/>
</dbReference>